<organism evidence="2 3">
    <name type="scientific">Candidatus Nomurabacteria bacterium GW2011_GWC2_35_8</name>
    <dbReference type="NCBI Taxonomy" id="1618752"/>
    <lineage>
        <taxon>Bacteria</taxon>
        <taxon>Candidatus Nomuraibacteriota</taxon>
    </lineage>
</organism>
<dbReference type="PANTHER" id="PTHR43861">
    <property type="entry name" value="TRANS-ACONITATE 2-METHYLTRANSFERASE-RELATED"/>
    <property type="match status" value="1"/>
</dbReference>
<comment type="caution">
    <text evidence="2">The sequence shown here is derived from an EMBL/GenBank/DDBJ whole genome shotgun (WGS) entry which is preliminary data.</text>
</comment>
<dbReference type="SUPFAM" id="SSF53335">
    <property type="entry name" value="S-adenosyl-L-methionine-dependent methyltransferases"/>
    <property type="match status" value="1"/>
</dbReference>
<dbReference type="PANTHER" id="PTHR43861:SF1">
    <property type="entry name" value="TRANS-ACONITATE 2-METHYLTRANSFERASE"/>
    <property type="match status" value="1"/>
</dbReference>
<keyword evidence="2" id="KW-0808">Transferase</keyword>
<reference evidence="2 3" key="1">
    <citation type="journal article" date="2015" name="Nature">
        <title>rRNA introns, odd ribosomes, and small enigmatic genomes across a large radiation of phyla.</title>
        <authorList>
            <person name="Brown C.T."/>
            <person name="Hug L.A."/>
            <person name="Thomas B.C."/>
            <person name="Sharon I."/>
            <person name="Castelle C.J."/>
            <person name="Singh A."/>
            <person name="Wilkins M.J."/>
            <person name="Williams K.H."/>
            <person name="Banfield J.F."/>
        </authorList>
    </citation>
    <scope>NUCLEOTIDE SEQUENCE [LARGE SCALE GENOMIC DNA]</scope>
</reference>
<dbReference type="Gene3D" id="3.40.50.150">
    <property type="entry name" value="Vaccinia Virus protein VP39"/>
    <property type="match status" value="1"/>
</dbReference>
<dbReference type="InterPro" id="IPR029063">
    <property type="entry name" value="SAM-dependent_MTases_sf"/>
</dbReference>
<dbReference type="InterPro" id="IPR013216">
    <property type="entry name" value="Methyltransf_11"/>
</dbReference>
<evidence type="ECO:0000259" key="1">
    <source>
        <dbReference type="Pfam" id="PF08241"/>
    </source>
</evidence>
<evidence type="ECO:0000313" key="3">
    <source>
        <dbReference type="Proteomes" id="UP000034798"/>
    </source>
</evidence>
<dbReference type="AlphaFoldDB" id="A0A0G0D516"/>
<keyword evidence="2" id="KW-0489">Methyltransferase</keyword>
<dbReference type="Proteomes" id="UP000034798">
    <property type="component" value="Unassembled WGS sequence"/>
</dbReference>
<sequence>MNLKELKRNWDQFGEIDPLWAIVTAKDKKDNKWDEKEFFTTGKLLMEQTIKEARQINPSLKFSKALDFGCGVGRLTLPMSDYFEEIIGVDIAPSMIRLAEKYKTKENCNFIFNDKPNLRIFNNESFDFIVSFITLQHIAPRYSKKYIKEFARILKPGGMMFFNLPSGLIVYPKKRTIKEIFSINNIKRKLGFFRSKKPIMEMHYINENEIIHLLEKSRIKVIKSTNIVLGNFIFYKYRGIKI</sequence>
<dbReference type="Pfam" id="PF08241">
    <property type="entry name" value="Methyltransf_11"/>
    <property type="match status" value="1"/>
</dbReference>
<protein>
    <submittedName>
        <fullName evidence="2">Methyltransferase domain family</fullName>
    </submittedName>
</protein>
<accession>A0A0G0D516</accession>
<feature type="domain" description="Methyltransferase type 11" evidence="1">
    <location>
        <begin position="66"/>
        <end position="162"/>
    </location>
</feature>
<proteinExistence type="predicted"/>
<dbReference type="GO" id="GO:0032259">
    <property type="term" value="P:methylation"/>
    <property type="evidence" value="ECO:0007669"/>
    <property type="project" value="UniProtKB-KW"/>
</dbReference>
<dbReference type="CDD" id="cd02440">
    <property type="entry name" value="AdoMet_MTases"/>
    <property type="match status" value="1"/>
</dbReference>
<dbReference type="EMBL" id="LBQZ01000004">
    <property type="protein sequence ID" value="KKP89319.1"/>
    <property type="molecule type" value="Genomic_DNA"/>
</dbReference>
<evidence type="ECO:0000313" key="2">
    <source>
        <dbReference type="EMBL" id="KKP89319.1"/>
    </source>
</evidence>
<gene>
    <name evidence="2" type="ORF">UR91_C0004G0013</name>
</gene>
<dbReference type="GO" id="GO:0008757">
    <property type="term" value="F:S-adenosylmethionine-dependent methyltransferase activity"/>
    <property type="evidence" value="ECO:0007669"/>
    <property type="project" value="InterPro"/>
</dbReference>
<name>A0A0G0D516_9BACT</name>